<organism evidence="1 2">
    <name type="scientific">Araneus ventricosus</name>
    <name type="common">Orbweaver spider</name>
    <name type="synonym">Epeira ventricosa</name>
    <dbReference type="NCBI Taxonomy" id="182803"/>
    <lineage>
        <taxon>Eukaryota</taxon>
        <taxon>Metazoa</taxon>
        <taxon>Ecdysozoa</taxon>
        <taxon>Arthropoda</taxon>
        <taxon>Chelicerata</taxon>
        <taxon>Arachnida</taxon>
        <taxon>Araneae</taxon>
        <taxon>Araneomorphae</taxon>
        <taxon>Entelegynae</taxon>
        <taxon>Araneoidea</taxon>
        <taxon>Araneidae</taxon>
        <taxon>Araneus</taxon>
    </lineage>
</organism>
<reference evidence="1 2" key="1">
    <citation type="journal article" date="2019" name="Sci. Rep.">
        <title>Orb-weaving spider Araneus ventricosus genome elucidates the spidroin gene catalogue.</title>
        <authorList>
            <person name="Kono N."/>
            <person name="Nakamura H."/>
            <person name="Ohtoshi R."/>
            <person name="Moran D.A.P."/>
            <person name="Shinohara A."/>
            <person name="Yoshida Y."/>
            <person name="Fujiwara M."/>
            <person name="Mori M."/>
            <person name="Tomita M."/>
            <person name="Arakawa K."/>
        </authorList>
    </citation>
    <scope>NUCLEOTIDE SEQUENCE [LARGE SCALE GENOMIC DNA]</scope>
</reference>
<evidence type="ECO:0000313" key="1">
    <source>
        <dbReference type="EMBL" id="GBM92144.1"/>
    </source>
</evidence>
<proteinExistence type="predicted"/>
<dbReference type="EMBL" id="BGPR01003766">
    <property type="protein sequence ID" value="GBM92144.1"/>
    <property type="molecule type" value="Genomic_DNA"/>
</dbReference>
<accession>A0A4Y2JQA9</accession>
<protein>
    <submittedName>
        <fullName evidence="1">Uncharacterized protein</fullName>
    </submittedName>
</protein>
<comment type="caution">
    <text evidence="1">The sequence shown here is derived from an EMBL/GenBank/DDBJ whole genome shotgun (WGS) entry which is preliminary data.</text>
</comment>
<keyword evidence="2" id="KW-1185">Reference proteome</keyword>
<evidence type="ECO:0000313" key="2">
    <source>
        <dbReference type="Proteomes" id="UP000499080"/>
    </source>
</evidence>
<sequence>MAQLDFHPLIRRQNNSFSYTMQQFSLLGQSKCFSQSHLEVPLPRLEEESLETAAVRCRSLELHCQVEDSICSSPNTKEKKRKIENSSEYFIFCDTGKD</sequence>
<gene>
    <name evidence="1" type="ORF">AVEN_104192_1</name>
</gene>
<name>A0A4Y2JQA9_ARAVE</name>
<dbReference type="Proteomes" id="UP000499080">
    <property type="component" value="Unassembled WGS sequence"/>
</dbReference>
<dbReference type="AlphaFoldDB" id="A0A4Y2JQA9"/>